<dbReference type="InterPro" id="IPR001646">
    <property type="entry name" value="5peptide_repeat"/>
</dbReference>
<dbReference type="AlphaFoldDB" id="A0A2P6CEL2"/>
<keyword evidence="3" id="KW-1185">Reference proteome</keyword>
<comment type="caution">
    <text evidence="2">The sequence shown here is derived from an EMBL/GenBank/DDBJ whole genome shotgun (WGS) entry which is preliminary data.</text>
</comment>
<gene>
    <name evidence="2" type="ORF">BTO14_08745</name>
</gene>
<protein>
    <recommendedName>
        <fullName evidence="4">Pentapeptide repeat-containing protein</fullName>
    </recommendedName>
</protein>
<evidence type="ECO:0000313" key="2">
    <source>
        <dbReference type="EMBL" id="PQJ73344.1"/>
    </source>
</evidence>
<dbReference type="Pfam" id="PF13576">
    <property type="entry name" value="Pentapeptide_3"/>
    <property type="match status" value="1"/>
</dbReference>
<evidence type="ECO:0000313" key="3">
    <source>
        <dbReference type="Proteomes" id="UP000247345"/>
    </source>
</evidence>
<dbReference type="Proteomes" id="UP000247345">
    <property type="component" value="Unassembled WGS sequence"/>
</dbReference>
<accession>A0A2P6CEL2</accession>
<evidence type="ECO:0000256" key="1">
    <source>
        <dbReference type="SAM" id="SignalP"/>
    </source>
</evidence>
<proteinExistence type="predicted"/>
<dbReference type="EMBL" id="MSCK01000001">
    <property type="protein sequence ID" value="PQJ73344.1"/>
    <property type="molecule type" value="Genomic_DNA"/>
</dbReference>
<dbReference type="OrthoDB" id="1123130at2"/>
<name>A0A2P6CEL2_9FLAO</name>
<dbReference type="RefSeq" id="WP_105049010.1">
    <property type="nucleotide sequence ID" value="NZ_CP150661.1"/>
</dbReference>
<feature type="signal peptide" evidence="1">
    <location>
        <begin position="1"/>
        <end position="21"/>
    </location>
</feature>
<evidence type="ECO:0008006" key="4">
    <source>
        <dbReference type="Google" id="ProtNLM"/>
    </source>
</evidence>
<reference evidence="2 3" key="1">
    <citation type="submission" date="2016-12" db="EMBL/GenBank/DDBJ databases">
        <title>Trade-off between light-utilization and light-protection in marine flavobacteria.</title>
        <authorList>
            <person name="Kumagai Y."/>
            <person name="Yoshizawa S."/>
            <person name="Kogure K."/>
            <person name="Iwasaki W."/>
        </authorList>
    </citation>
    <scope>NUCLEOTIDE SEQUENCE [LARGE SCALE GENOMIC DNA]</scope>
    <source>
        <strain evidence="2 3">KCTC 12100</strain>
    </source>
</reference>
<organism evidence="2 3">
    <name type="scientific">Polaribacter butkevichii</name>
    <dbReference type="NCBI Taxonomy" id="218490"/>
    <lineage>
        <taxon>Bacteria</taxon>
        <taxon>Pseudomonadati</taxon>
        <taxon>Bacteroidota</taxon>
        <taxon>Flavobacteriia</taxon>
        <taxon>Flavobacteriales</taxon>
        <taxon>Flavobacteriaceae</taxon>
    </lineage>
</organism>
<feature type="chain" id="PRO_5015121105" description="Pentapeptide repeat-containing protein" evidence="1">
    <location>
        <begin position="22"/>
        <end position="264"/>
    </location>
</feature>
<keyword evidence="1" id="KW-0732">Signal</keyword>
<sequence>MKNKITLLAFSFLFITTVALAQKKVKASDIMKDIKAGKAISINNATIIGVLDFTYMDDAVKKMPIKKKSSWFNWSSNSSTNEIKKIIDVRISFINCTFKDDVLAYIPNEASGLTYTASFKDETIFKNCIFKHKAMFKYSRFERKTDFSGTSFNDDSTFKYAKFDNKISFSNTIFNEIATFKYAKFSNNVSFNNALFKDTATFKYTNFSNGVSFNNTTFKEDLNIKYMKVSGDFNITNMHVAYEIDAKYTKINGKSFNKTSIDKN</sequence>